<dbReference type="Gene3D" id="3.30.70.1230">
    <property type="entry name" value="Nucleotide cyclase"/>
    <property type="match status" value="1"/>
</dbReference>
<dbReference type="Pfam" id="PF00211">
    <property type="entry name" value="Guanylate_cyc"/>
    <property type="match status" value="1"/>
</dbReference>
<organism evidence="2 3">
    <name type="scientific">Nocardioides humilatus</name>
    <dbReference type="NCBI Taxonomy" id="2607660"/>
    <lineage>
        <taxon>Bacteria</taxon>
        <taxon>Bacillati</taxon>
        <taxon>Actinomycetota</taxon>
        <taxon>Actinomycetes</taxon>
        <taxon>Propionibacteriales</taxon>
        <taxon>Nocardioidaceae</taxon>
        <taxon>Nocardioides</taxon>
    </lineage>
</organism>
<dbReference type="Proteomes" id="UP000325003">
    <property type="component" value="Unassembled WGS sequence"/>
</dbReference>
<dbReference type="InterPro" id="IPR001054">
    <property type="entry name" value="A/G_cyclase"/>
</dbReference>
<keyword evidence="3" id="KW-1185">Reference proteome</keyword>
<reference evidence="2 3" key="1">
    <citation type="submission" date="2019-09" db="EMBL/GenBank/DDBJ databases">
        <title>Nocardioides panacisoli sp. nov., isolated from the soil of a ginseng field.</title>
        <authorList>
            <person name="Cho C."/>
        </authorList>
    </citation>
    <scope>NUCLEOTIDE SEQUENCE [LARGE SCALE GENOMIC DNA]</scope>
    <source>
        <strain evidence="2 3">BN130099</strain>
    </source>
</reference>
<dbReference type="CDD" id="cd07302">
    <property type="entry name" value="CHD"/>
    <property type="match status" value="1"/>
</dbReference>
<protein>
    <submittedName>
        <fullName evidence="2">Adenylate/guanylate cyclase domain-containing protein</fullName>
    </submittedName>
</protein>
<dbReference type="PANTHER" id="PTHR47691:SF3">
    <property type="entry name" value="HTH-TYPE TRANSCRIPTIONAL REGULATOR RV0890C-RELATED"/>
    <property type="match status" value="1"/>
</dbReference>
<dbReference type="PRINTS" id="PR00364">
    <property type="entry name" value="DISEASERSIST"/>
</dbReference>
<feature type="domain" description="Guanylate cyclase" evidence="1">
    <location>
        <begin position="15"/>
        <end position="127"/>
    </location>
</feature>
<dbReference type="PANTHER" id="PTHR47691">
    <property type="entry name" value="REGULATOR-RELATED"/>
    <property type="match status" value="1"/>
</dbReference>
<comment type="caution">
    <text evidence="2">The sequence shown here is derived from an EMBL/GenBank/DDBJ whole genome shotgun (WGS) entry which is preliminary data.</text>
</comment>
<reference evidence="2 3" key="2">
    <citation type="submission" date="2019-09" db="EMBL/GenBank/DDBJ databases">
        <authorList>
            <person name="Jin C."/>
        </authorList>
    </citation>
    <scope>NUCLEOTIDE SEQUENCE [LARGE SCALE GENOMIC DNA]</scope>
    <source>
        <strain evidence="2 3">BN130099</strain>
    </source>
</reference>
<gene>
    <name evidence="2" type="ORF">F0U44_21515</name>
</gene>
<dbReference type="InterPro" id="IPR029787">
    <property type="entry name" value="Nucleotide_cyclase"/>
</dbReference>
<evidence type="ECO:0000313" key="2">
    <source>
        <dbReference type="EMBL" id="KAA1415276.1"/>
    </source>
</evidence>
<evidence type="ECO:0000259" key="1">
    <source>
        <dbReference type="PROSITE" id="PS50125"/>
    </source>
</evidence>
<dbReference type="Gene3D" id="3.40.50.300">
    <property type="entry name" value="P-loop containing nucleotide triphosphate hydrolases"/>
    <property type="match status" value="1"/>
</dbReference>
<dbReference type="GO" id="GO:0004016">
    <property type="term" value="F:adenylate cyclase activity"/>
    <property type="evidence" value="ECO:0007669"/>
    <property type="project" value="UniProtKB-ARBA"/>
</dbReference>
<dbReference type="EMBL" id="VUJV01000010">
    <property type="protein sequence ID" value="KAA1415276.1"/>
    <property type="molecule type" value="Genomic_DNA"/>
</dbReference>
<dbReference type="SMART" id="SM00044">
    <property type="entry name" value="CYCc"/>
    <property type="match status" value="1"/>
</dbReference>
<dbReference type="GO" id="GO:0035556">
    <property type="term" value="P:intracellular signal transduction"/>
    <property type="evidence" value="ECO:0007669"/>
    <property type="project" value="InterPro"/>
</dbReference>
<evidence type="ECO:0000313" key="3">
    <source>
        <dbReference type="Proteomes" id="UP000325003"/>
    </source>
</evidence>
<dbReference type="SUPFAM" id="SSF55073">
    <property type="entry name" value="Nucleotide cyclase"/>
    <property type="match status" value="1"/>
</dbReference>
<name>A0A5B1L4B4_9ACTN</name>
<dbReference type="SUPFAM" id="SSF52540">
    <property type="entry name" value="P-loop containing nucleoside triphosphate hydrolases"/>
    <property type="match status" value="1"/>
</dbReference>
<dbReference type="AlphaFoldDB" id="A0A5B1L4B4"/>
<dbReference type="GO" id="GO:0009190">
    <property type="term" value="P:cyclic nucleotide biosynthetic process"/>
    <property type="evidence" value="ECO:0007669"/>
    <property type="project" value="InterPro"/>
</dbReference>
<proteinExistence type="predicted"/>
<sequence length="864" mass="92340">MGDAGSAALPTGRVALLFSDIERSTALLNRLGPAYGDLLDQHDEILRRTFAQRGGHEFSNEGDSFGAAFADPADAAQAALEVQERVARHAWPSGEQVRVRMGLHYGEPKVRGNDYWGEDVHFAARICSAAHGGQVVVSAAMRAGLGADAAVSLGHHGLKDFPTPRELFQLVSPGHPPEHFPAPTTLSTFHNNLPSIAAPLIGRDGVVAELSEMLTTGRRLVTVIGPGGMGKTRLAVAVGERLATEFADGVAYVALSPVDADHAPAALAEATGAPLGGDPLLAAREHLRHRRMLVVLDNCEHLVDAAATLALDLLEHCPDVAVLATAQVPLGLFEETLHRLEPLTSGGGSDGAGGSAIEMLVARSQARDSAFSVGAHGADRASVERLCALLEGLPLAIELASARIRVFGVERLVAALERDVDALGSAGRDMPARQQSLRAALDWTLSLLTTTEQDVFAAFAAFAESWSIEQAEGLFDGELDELAVWDALSRLIDASLVLVKGDGRFAMPERVRRHAVELLAASPLEDRRRRRHAEVVGQEMRELTLTAHVDYRRMLANIADLLPEVLQALHWTRDTGDHRHLIGLTAPGLAKLGRLAVVAEAIPDLVIDDEARGYDDAAVAFAEGLLHGMRWSTDSDAEVTTFERAARGYLAFGDVREAVIAGHRAAGALEAADQVGAALDRMDEMEPLVDLIADPRWREEWERRGATFFELDAAGLEHRRRVLARWGVGTGTYSVGHSYNEAMIAGLSGDPTAALALSEQALREVPRQQLNLTLDHVKCVAWLLAETGRGEPAVELHAAIDAVYRARTGAGHGDVMPEFTRAFAEAEQRLGDEAAAAAQARGAALSYSDLVDRALQYATGGVKA</sequence>
<dbReference type="RefSeq" id="WP_149730454.1">
    <property type="nucleotide sequence ID" value="NZ_VUJV01000010.1"/>
</dbReference>
<accession>A0A5B1L4B4</accession>
<dbReference type="InterPro" id="IPR027417">
    <property type="entry name" value="P-loop_NTPase"/>
</dbReference>
<dbReference type="PROSITE" id="PS50125">
    <property type="entry name" value="GUANYLATE_CYCLASE_2"/>
    <property type="match status" value="1"/>
</dbReference>